<evidence type="ECO:0000256" key="1">
    <source>
        <dbReference type="SAM" id="Coils"/>
    </source>
</evidence>
<feature type="region of interest" description="Disordered" evidence="2">
    <location>
        <begin position="1"/>
        <end position="64"/>
    </location>
</feature>
<feature type="compositionally biased region" description="Polar residues" evidence="2">
    <location>
        <begin position="257"/>
        <end position="268"/>
    </location>
</feature>
<comment type="caution">
    <text evidence="3">The sequence shown here is derived from an EMBL/GenBank/DDBJ whole genome shotgun (WGS) entry which is preliminary data.</text>
</comment>
<name>A0A0N1IA82_LEPSE</name>
<keyword evidence="4" id="KW-1185">Reference proteome</keyword>
<feature type="compositionally biased region" description="Basic and acidic residues" evidence="2">
    <location>
        <begin position="97"/>
        <end position="109"/>
    </location>
</feature>
<evidence type="ECO:0000313" key="4">
    <source>
        <dbReference type="Proteomes" id="UP000038009"/>
    </source>
</evidence>
<dbReference type="OrthoDB" id="267458at2759"/>
<dbReference type="VEuPathDB" id="TriTrypDB:Lsey_0030_0100"/>
<dbReference type="EMBL" id="LJSK01000030">
    <property type="protein sequence ID" value="KPI89158.1"/>
    <property type="molecule type" value="Genomic_DNA"/>
</dbReference>
<feature type="compositionally biased region" description="Polar residues" evidence="2">
    <location>
        <begin position="999"/>
        <end position="1008"/>
    </location>
</feature>
<evidence type="ECO:0000313" key="3">
    <source>
        <dbReference type="EMBL" id="KPI89158.1"/>
    </source>
</evidence>
<feature type="compositionally biased region" description="Low complexity" evidence="2">
    <location>
        <begin position="154"/>
        <end position="166"/>
    </location>
</feature>
<feature type="compositionally biased region" description="Low complexity" evidence="2">
    <location>
        <begin position="372"/>
        <end position="398"/>
    </location>
</feature>
<feature type="compositionally biased region" description="Low complexity" evidence="2">
    <location>
        <begin position="173"/>
        <end position="186"/>
    </location>
</feature>
<feature type="region of interest" description="Disordered" evidence="2">
    <location>
        <begin position="556"/>
        <end position="629"/>
    </location>
</feature>
<feature type="compositionally biased region" description="Low complexity" evidence="2">
    <location>
        <begin position="612"/>
        <end position="623"/>
    </location>
</feature>
<feature type="compositionally biased region" description="Polar residues" evidence="2">
    <location>
        <begin position="138"/>
        <end position="153"/>
    </location>
</feature>
<feature type="compositionally biased region" description="Polar residues" evidence="2">
    <location>
        <begin position="234"/>
        <end position="248"/>
    </location>
</feature>
<feature type="region of interest" description="Disordered" evidence="2">
    <location>
        <begin position="297"/>
        <end position="523"/>
    </location>
</feature>
<feature type="compositionally biased region" description="Low complexity" evidence="2">
    <location>
        <begin position="195"/>
        <end position="218"/>
    </location>
</feature>
<dbReference type="OMA" id="MNDYDEL"/>
<feature type="region of interest" description="Disordered" evidence="2">
    <location>
        <begin position="807"/>
        <end position="833"/>
    </location>
</feature>
<dbReference type="Proteomes" id="UP000038009">
    <property type="component" value="Unassembled WGS sequence"/>
</dbReference>
<feature type="compositionally biased region" description="Polar residues" evidence="2">
    <location>
        <begin position="22"/>
        <end position="37"/>
    </location>
</feature>
<feature type="compositionally biased region" description="Polar residues" evidence="2">
    <location>
        <begin position="1016"/>
        <end position="1034"/>
    </location>
</feature>
<gene>
    <name evidence="3" type="ORF">ABL78_1721</name>
</gene>
<feature type="compositionally biased region" description="Polar residues" evidence="2">
    <location>
        <begin position="346"/>
        <end position="356"/>
    </location>
</feature>
<reference evidence="3 4" key="1">
    <citation type="journal article" date="2015" name="PLoS Pathog.">
        <title>Leptomonas seymouri: Adaptations to the Dixenous Life Cycle Analyzed by Genome Sequencing, Transcriptome Profiling and Co-infection with Leishmania donovani.</title>
        <authorList>
            <person name="Kraeva N."/>
            <person name="Butenko A."/>
            <person name="Hlavacova J."/>
            <person name="Kostygov A."/>
            <person name="Myskova J."/>
            <person name="Grybchuk D."/>
            <person name="Lestinova T."/>
            <person name="Votypka J."/>
            <person name="Volf P."/>
            <person name="Opperdoes F."/>
            <person name="Flegontov P."/>
            <person name="Lukes J."/>
            <person name="Yurchenko V."/>
        </authorList>
    </citation>
    <scope>NUCLEOTIDE SEQUENCE [LARGE SCALE GENOMIC DNA]</scope>
    <source>
        <strain evidence="3 4">ATCC 30220</strain>
    </source>
</reference>
<feature type="compositionally biased region" description="Polar residues" evidence="2">
    <location>
        <begin position="949"/>
        <end position="958"/>
    </location>
</feature>
<organism evidence="3 4">
    <name type="scientific">Leptomonas seymouri</name>
    <dbReference type="NCBI Taxonomy" id="5684"/>
    <lineage>
        <taxon>Eukaryota</taxon>
        <taxon>Discoba</taxon>
        <taxon>Euglenozoa</taxon>
        <taxon>Kinetoplastea</taxon>
        <taxon>Metakinetoplastina</taxon>
        <taxon>Trypanosomatida</taxon>
        <taxon>Trypanosomatidae</taxon>
        <taxon>Leishmaniinae</taxon>
        <taxon>Leptomonas</taxon>
    </lineage>
</organism>
<feature type="compositionally biased region" description="Acidic residues" evidence="2">
    <location>
        <begin position="1"/>
        <end position="16"/>
    </location>
</feature>
<feature type="compositionally biased region" description="Basic and acidic residues" evidence="2">
    <location>
        <begin position="1127"/>
        <end position="1163"/>
    </location>
</feature>
<dbReference type="AlphaFoldDB" id="A0A0N1IA82"/>
<feature type="coiled-coil region" evidence="1">
    <location>
        <begin position="634"/>
        <end position="694"/>
    </location>
</feature>
<feature type="region of interest" description="Disordered" evidence="2">
    <location>
        <begin position="1118"/>
        <end position="1197"/>
    </location>
</feature>
<feature type="coiled-coil region" evidence="1">
    <location>
        <begin position="727"/>
        <end position="761"/>
    </location>
</feature>
<keyword evidence="1" id="KW-0175">Coiled coil</keyword>
<protein>
    <submittedName>
        <fullName evidence="3">Uncharacterized protein</fullName>
    </submittedName>
</protein>
<feature type="compositionally biased region" description="Polar residues" evidence="2">
    <location>
        <begin position="417"/>
        <end position="434"/>
    </location>
</feature>
<feature type="region of interest" description="Disordered" evidence="2">
    <location>
        <begin position="932"/>
        <end position="1050"/>
    </location>
</feature>
<feature type="region of interest" description="Disordered" evidence="2">
    <location>
        <begin position="81"/>
        <end position="282"/>
    </location>
</feature>
<feature type="compositionally biased region" description="Acidic residues" evidence="2">
    <location>
        <begin position="330"/>
        <end position="343"/>
    </location>
</feature>
<sequence>MSDLNEDYEDDFEDELSDHSRAPSSSGIVTHASNTPVRTPPRTKASTRGNMANPAPLQKQMSSLATSFESYQSLGEGQVLDLLVREPNSPSSLTSSRHSDPMHPIEGAKKPVLQSHEFARPAENPAAMPSKRDAANHAASSRYSSLKGTSADDSFSSSRKATSSRKSPLRQHPASVSAAAAAAAPVYDSYRAPPASSSGRAVSQSSSPSSDSASSSSTDHSDDSRNIAAGKRQQPPTSHSSVPRSSINLEAARKQRGSNVLEPTQGTSAAAMVVPPNTRDISAPRMSAFEEVVQSKVSAKKKSIHQSNYTTVEELDDEPLPQYRGPPSSSDDDEMLEDYDEPDSGVQHSCLSPQESVKQKPAMAPPGKRFNASSLHSSPSSAAHASTLKGATPHQSSSAPPPQPAPTPTSARSASTNVTASSVPKPSPNLWSRSLHSEERQPAVAAKAPAAEVTRVTQAETRGRPPPTAPSLESTPNLQAPVMSDAKNCIAPYSGRGSPKMLRNPSPSASSLTGSDDGEGDLGEERAKLLMRISDLQDEIAVWDIRIERKRTMMANSAALPPAGRVRDECSSSDSSAGGPRRSQRTSSKTQAAAARSKMLGGRSRGPGYAGSNASHNNNNCSNDRGGPTSMARLEALREKNAKLEAVYARLGGNDAAAGSIDVPALVARAEAQLQKALARLKEVTAARRALENRDKRAAHTIEEVYKRMPTAAELQERQLNEGIYARTGLQRTAQELKGKIERIRAATQQMEAKCAQLSAQVEERHLSSITPKEYEALCSDRNNKKRAVEKHKTAIAIYSAALAHGTRGGVPERSPRRSLSRKSSAHVNLTPEEQKTMDEYAASKEAVLKEEQKELAKRKQDLQSSIEYVRRRIPQLIEQIKANNSSAPGKRVNGTSACAVEDASHAPSTEGGSAAAMTRNSSLRMVLENPVGKRAKGKAPASRDGSIGPSTSTSAPEQTKKASRNSAAAERLREVVNATRKALERSRSNVRSSTSSSPKQLQPNTAEGQRVARKANQSSSSASNGLVDSPTKNRMSRDHAASVNGNNTIDTQDFLQSESMEEMAGDEVHNPLHAHDVGKHRTAAQAAVEQIFFDGDDSIEEILREIDADGERIGEEVWGEATKPPPQEDHGKTGGANRGKDPRNVVGEHQEHFPPSSEHGDEQAGVDEDMDEVLEEEEALAGEESGRLTPPWLRGI</sequence>
<accession>A0A0N1IA82</accession>
<evidence type="ECO:0000256" key="2">
    <source>
        <dbReference type="SAM" id="MobiDB-lite"/>
    </source>
</evidence>
<feature type="compositionally biased region" description="Acidic residues" evidence="2">
    <location>
        <begin position="1165"/>
        <end position="1182"/>
    </location>
</feature>
<proteinExistence type="predicted"/>
<feature type="compositionally biased region" description="Low complexity" evidence="2">
    <location>
        <begin position="442"/>
        <end position="451"/>
    </location>
</feature>